<evidence type="ECO:0000256" key="2">
    <source>
        <dbReference type="ARBA" id="ARBA00022448"/>
    </source>
</evidence>
<dbReference type="Pfam" id="PF13379">
    <property type="entry name" value="NMT1_2"/>
    <property type="match status" value="1"/>
</dbReference>
<keyword evidence="5" id="KW-0472">Membrane</keyword>
<dbReference type="Proteomes" id="UP000249396">
    <property type="component" value="Unassembled WGS sequence"/>
</dbReference>
<keyword evidence="2" id="KW-0813">Transport</keyword>
<comment type="caution">
    <text evidence="6">The sequence shown here is derived from an EMBL/GenBank/DDBJ whole genome shotgun (WGS) entry which is preliminary data.</text>
</comment>
<reference evidence="6 7" key="1">
    <citation type="journal article" date="2018" name="Aquat. Microb. Ecol.">
        <title>Gammaproteobacterial methanotrophs dominate.</title>
        <authorList>
            <person name="Rissanen A.J."/>
            <person name="Saarenheimo J."/>
            <person name="Tiirola M."/>
            <person name="Peura S."/>
            <person name="Aalto S.L."/>
            <person name="Karvinen A."/>
            <person name="Nykanen H."/>
        </authorList>
    </citation>
    <scope>NUCLEOTIDE SEQUENCE [LARGE SCALE GENOMIC DNA]</scope>
    <source>
        <strain evidence="6">AMbin10</strain>
    </source>
</reference>
<dbReference type="PANTHER" id="PTHR30024:SF43">
    <property type="entry name" value="BLL4572 PROTEIN"/>
    <property type="match status" value="1"/>
</dbReference>
<dbReference type="AlphaFoldDB" id="A0A2W4QV69"/>
<evidence type="ECO:0000313" key="6">
    <source>
        <dbReference type="EMBL" id="PZN75722.1"/>
    </source>
</evidence>
<dbReference type="Gene3D" id="3.40.190.10">
    <property type="entry name" value="Periplasmic binding protein-like II"/>
    <property type="match status" value="2"/>
</dbReference>
<comment type="subcellular location">
    <subcellularLocation>
        <location evidence="1">Endomembrane system</location>
    </subcellularLocation>
</comment>
<dbReference type="PANTHER" id="PTHR30024">
    <property type="entry name" value="ALIPHATIC SULFONATES-BINDING PROTEIN-RELATED"/>
    <property type="match status" value="1"/>
</dbReference>
<sequence length="451" mass="49814">MPFLLPANRANPWEAISVNAQTNRQGLNPPASSIVIGGLEKDEVSLGFIPLTDCAPLVIALEKGFFKDFGLRATLSREPSWANIRDKVCFGLLDGAHMLAGMPLAASLGAEAFRVPMVTGFSMGLNGNAITVSNRLYRRLMETGIPLQSPATANALKKLIMEDKAKGMKPMRFAMVYPSSSHNYLLRYWLASAGIDPDRDIRLTVVPPPQMADCLRTGSVDGYCVGEPWNARAVEEGIGRVLINSGEIWNNHPEKVFGVTREWAEAYPNTHKAILMALLLATRWLDQAENRAEAVELLARPEYVDAPPSALAAGLLGRFTYGQGEAPKVQPDFHVFHRYAANFPWASHAEWILTQMQRWGQLRGSMDIKLAAASVYRPELYRQAASALGLTYPPFDRKQEGLHGTPWLLATQTDSFMLGADRFFDGGVFDCSEYRPSQMSLHPTTKQSVFS</sequence>
<keyword evidence="3" id="KW-1003">Cell membrane</keyword>
<name>A0A2W4QV69_9GAMM</name>
<accession>A0A2W4QV69</accession>
<proteinExistence type="predicted"/>
<evidence type="ECO:0000256" key="5">
    <source>
        <dbReference type="ARBA" id="ARBA00023136"/>
    </source>
</evidence>
<dbReference type="SUPFAM" id="SSF53850">
    <property type="entry name" value="Periplasmic binding protein-like II"/>
    <property type="match status" value="1"/>
</dbReference>
<evidence type="ECO:0000256" key="1">
    <source>
        <dbReference type="ARBA" id="ARBA00004308"/>
    </source>
</evidence>
<evidence type="ECO:0000313" key="7">
    <source>
        <dbReference type="Proteomes" id="UP000249396"/>
    </source>
</evidence>
<organism evidence="6 7">
    <name type="scientific">Candidatus Methylumidiphilus alinenensis</name>
    <dbReference type="NCBI Taxonomy" id="2202197"/>
    <lineage>
        <taxon>Bacteria</taxon>
        <taxon>Pseudomonadati</taxon>
        <taxon>Pseudomonadota</taxon>
        <taxon>Gammaproteobacteria</taxon>
        <taxon>Methylococcales</taxon>
        <taxon>Candidatus Methylumidiphilus</taxon>
    </lineage>
</organism>
<keyword evidence="4" id="KW-0997">Cell inner membrane</keyword>
<evidence type="ECO:0000256" key="3">
    <source>
        <dbReference type="ARBA" id="ARBA00022475"/>
    </source>
</evidence>
<dbReference type="EMBL" id="QJPH01000378">
    <property type="protein sequence ID" value="PZN75722.1"/>
    <property type="molecule type" value="Genomic_DNA"/>
</dbReference>
<dbReference type="GO" id="GO:0012505">
    <property type="term" value="C:endomembrane system"/>
    <property type="evidence" value="ECO:0007669"/>
    <property type="project" value="UniProtKB-SubCell"/>
</dbReference>
<evidence type="ECO:0000256" key="4">
    <source>
        <dbReference type="ARBA" id="ARBA00022519"/>
    </source>
</evidence>
<protein>
    <submittedName>
        <fullName evidence="6">Nitrate ABC transporter</fullName>
    </submittedName>
</protein>
<dbReference type="InterPro" id="IPR044527">
    <property type="entry name" value="NrtA/CpmA_ABC-bd_dom"/>
</dbReference>
<gene>
    <name evidence="6" type="ORF">DM484_18055</name>
</gene>
<dbReference type="CDD" id="cd13553">
    <property type="entry name" value="PBP2_NrtA_CpmA_like"/>
    <property type="match status" value="1"/>
</dbReference>